<proteinExistence type="predicted"/>
<organism evidence="2 3">
    <name type="scientific">Brassica napus</name>
    <name type="common">Rape</name>
    <dbReference type="NCBI Taxonomy" id="3708"/>
    <lineage>
        <taxon>Eukaryota</taxon>
        <taxon>Viridiplantae</taxon>
        <taxon>Streptophyta</taxon>
        <taxon>Embryophyta</taxon>
        <taxon>Tracheophyta</taxon>
        <taxon>Spermatophyta</taxon>
        <taxon>Magnoliopsida</taxon>
        <taxon>eudicotyledons</taxon>
        <taxon>Gunneridae</taxon>
        <taxon>Pentapetalae</taxon>
        <taxon>rosids</taxon>
        <taxon>malvids</taxon>
        <taxon>Brassicales</taxon>
        <taxon>Brassicaceae</taxon>
        <taxon>Brassiceae</taxon>
        <taxon>Brassica</taxon>
    </lineage>
</organism>
<protein>
    <recommendedName>
        <fullName evidence="1">F-box domain-containing protein</fullName>
    </recommendedName>
</protein>
<sequence>IHFWLSVCVMDRLSSLPDELLYHILSLLPTKSSVVTSSLSKRWLNLWKLNPNLDIDDSVFIHPQDGKGERQHIRQSFVRFVDSVLAMQGDSPINTFSLKCITGIHPDTVNRWICNVLQRGVSDLSLFTDFTCEDTEEDSYQLPRELFLSRTLVKLKLRSEHCVDWWWPGGIWSDSLALAMLKSLSIDSDLIFCGEVEEFIPSFTALEELRMGSMEWRESDVTVSSSTLRTLSLHGTGCEEFVNPTSVSFDTPNLRVLSYYDLVAEDYPLVNMKKLCDATINLILTDKQVKRLREPDNELLLEEEDDDEGNVFVNFGNVVKLMNGIQNVQKLSFTADTLEVLSQCCDTMPVFNNLKFLGITSEEGRGWQAMPALLKNCPRLETIILEGLLHYETDKCGDACPCISREGRGRSLRACPVNRLEIQGFRATMKEMTMIKHFLDYFPGLKRLDVVIEDNEPTQLRNPELSKCVKEMFNLYSRLFPSCSVELMVSGFLQKKWRAQGHI</sequence>
<dbReference type="Pfam" id="PF24758">
    <property type="entry name" value="LRR_At5g56370"/>
    <property type="match status" value="1"/>
</dbReference>
<dbReference type="PANTHER" id="PTHR31293">
    <property type="entry name" value="RNI-LIKE SUPERFAMILY PROTEIN"/>
    <property type="match status" value="1"/>
</dbReference>
<dbReference type="Gene3D" id="3.80.10.10">
    <property type="entry name" value="Ribonuclease Inhibitor"/>
    <property type="match status" value="1"/>
</dbReference>
<dbReference type="EMBL" id="JAGKQM010000018">
    <property type="protein sequence ID" value="KAH0865742.1"/>
    <property type="molecule type" value="Genomic_DNA"/>
</dbReference>
<dbReference type="InterPro" id="IPR055411">
    <property type="entry name" value="LRR_FXL15/At3g58940/PEG3-like"/>
</dbReference>
<dbReference type="Pfam" id="PF00646">
    <property type="entry name" value="F-box"/>
    <property type="match status" value="1"/>
</dbReference>
<dbReference type="InterPro" id="IPR053781">
    <property type="entry name" value="F-box_AtFBL13-like"/>
</dbReference>
<reference evidence="2 3" key="1">
    <citation type="submission" date="2021-05" db="EMBL/GenBank/DDBJ databases">
        <title>Genome Assembly of Synthetic Allotetraploid Brassica napus Reveals Homoeologous Exchanges between Subgenomes.</title>
        <authorList>
            <person name="Davis J.T."/>
        </authorList>
    </citation>
    <scope>NUCLEOTIDE SEQUENCE [LARGE SCALE GENOMIC DNA]</scope>
    <source>
        <strain evidence="3">cv. Da-Ae</strain>
        <tissue evidence="2">Seedling</tissue>
    </source>
</reference>
<name>A0ABQ7YC64_BRANA</name>
<feature type="domain" description="F-box" evidence="1">
    <location>
        <begin position="10"/>
        <end position="46"/>
    </location>
</feature>
<keyword evidence="3" id="KW-1185">Reference proteome</keyword>
<comment type="caution">
    <text evidence="2">The sequence shown here is derived from an EMBL/GenBank/DDBJ whole genome shotgun (WGS) entry which is preliminary data.</text>
</comment>
<gene>
    <name evidence="2" type="ORF">HID58_082953</name>
</gene>
<dbReference type="InterPro" id="IPR055294">
    <property type="entry name" value="FBL60-like"/>
</dbReference>
<evidence type="ECO:0000313" key="3">
    <source>
        <dbReference type="Proteomes" id="UP000824890"/>
    </source>
</evidence>
<dbReference type="SUPFAM" id="SSF52047">
    <property type="entry name" value="RNI-like"/>
    <property type="match status" value="1"/>
</dbReference>
<dbReference type="InterPro" id="IPR032675">
    <property type="entry name" value="LRR_dom_sf"/>
</dbReference>
<dbReference type="InterPro" id="IPR001810">
    <property type="entry name" value="F-box_dom"/>
</dbReference>
<dbReference type="SMART" id="SM00256">
    <property type="entry name" value="FBOX"/>
    <property type="match status" value="1"/>
</dbReference>
<accession>A0ABQ7YC64</accession>
<evidence type="ECO:0000313" key="2">
    <source>
        <dbReference type="EMBL" id="KAH0865742.1"/>
    </source>
</evidence>
<dbReference type="SMART" id="SM00579">
    <property type="entry name" value="FBD"/>
    <property type="match status" value="1"/>
</dbReference>
<dbReference type="InterPro" id="IPR036047">
    <property type="entry name" value="F-box-like_dom_sf"/>
</dbReference>
<dbReference type="InterPro" id="IPR006566">
    <property type="entry name" value="FBD"/>
</dbReference>
<dbReference type="SUPFAM" id="SSF81383">
    <property type="entry name" value="F-box domain"/>
    <property type="match status" value="1"/>
</dbReference>
<dbReference type="Gene3D" id="1.20.1280.50">
    <property type="match status" value="1"/>
</dbReference>
<dbReference type="PANTHER" id="PTHR31293:SF16">
    <property type="entry name" value="RNI-LIKE SUPERFAMILY PROTEIN"/>
    <property type="match status" value="1"/>
</dbReference>
<evidence type="ECO:0000259" key="1">
    <source>
        <dbReference type="PROSITE" id="PS50181"/>
    </source>
</evidence>
<dbReference type="Proteomes" id="UP000824890">
    <property type="component" value="Unassembled WGS sequence"/>
</dbReference>
<feature type="non-terminal residue" evidence="2">
    <location>
        <position position="1"/>
    </location>
</feature>
<dbReference type="CDD" id="cd22160">
    <property type="entry name" value="F-box_AtFBL13-like"/>
    <property type="match status" value="1"/>
</dbReference>
<dbReference type="PROSITE" id="PS50181">
    <property type="entry name" value="FBOX"/>
    <property type="match status" value="1"/>
</dbReference>